<protein>
    <recommendedName>
        <fullName evidence="15">Riboflavin biosynthesis protein</fullName>
    </recommendedName>
    <domain>
        <recommendedName>
            <fullName evidence="15">Riboflavin kinase</fullName>
            <ecNumber evidence="15">2.7.1.26</ecNumber>
        </recommendedName>
        <alternativeName>
            <fullName evidence="15">Flavokinase</fullName>
        </alternativeName>
    </domain>
    <domain>
        <recommendedName>
            <fullName evidence="15">FMN adenylyltransferase</fullName>
            <ecNumber evidence="15">2.7.7.2</ecNumber>
        </recommendedName>
        <alternativeName>
            <fullName evidence="15">FAD pyrophosphorylase</fullName>
        </alternativeName>
        <alternativeName>
            <fullName evidence="15">FAD synthase</fullName>
        </alternativeName>
    </domain>
</protein>
<comment type="function">
    <text evidence="1">Catalyzes the phosphorylation of riboflavin to FMN followed by the adenylation of FMN to FAD.</text>
</comment>
<dbReference type="NCBIfam" id="TIGR00083">
    <property type="entry name" value="ribF"/>
    <property type="match status" value="1"/>
</dbReference>
<reference evidence="17 18" key="1">
    <citation type="submission" date="2019-06" db="EMBL/GenBank/DDBJ databases">
        <title>Sequencing the genomes of 1000 actinobacteria strains.</title>
        <authorList>
            <person name="Klenk H.-P."/>
        </authorList>
    </citation>
    <scope>NUCLEOTIDE SEQUENCE [LARGE SCALE GENOMIC DNA]</scope>
    <source>
        <strain evidence="17 18">DSM 4813</strain>
    </source>
</reference>
<evidence type="ECO:0000256" key="7">
    <source>
        <dbReference type="ARBA" id="ARBA00022695"/>
    </source>
</evidence>
<evidence type="ECO:0000313" key="18">
    <source>
        <dbReference type="Proteomes" id="UP000315389"/>
    </source>
</evidence>
<dbReference type="NCBIfam" id="TIGR00125">
    <property type="entry name" value="cyt_tran_rel"/>
    <property type="match status" value="1"/>
</dbReference>
<evidence type="ECO:0000256" key="12">
    <source>
        <dbReference type="ARBA" id="ARBA00023268"/>
    </source>
</evidence>
<comment type="pathway">
    <text evidence="2 15">Cofactor biosynthesis; FAD biosynthesis; FAD from FMN: step 1/1.</text>
</comment>
<keyword evidence="9 15" id="KW-0418">Kinase</keyword>
<dbReference type="RefSeq" id="WP_142119772.1">
    <property type="nucleotide sequence ID" value="NZ_BAAASV010000001.1"/>
</dbReference>
<dbReference type="FunFam" id="2.40.30.30:FF:000003">
    <property type="entry name" value="Riboflavin biosynthesis protein"/>
    <property type="match status" value="1"/>
</dbReference>
<dbReference type="GO" id="GO:0005524">
    <property type="term" value="F:ATP binding"/>
    <property type="evidence" value="ECO:0007669"/>
    <property type="project" value="UniProtKB-UniRule"/>
</dbReference>
<dbReference type="InterPro" id="IPR015865">
    <property type="entry name" value="Riboflavin_kinase_bac/euk"/>
</dbReference>
<dbReference type="GO" id="GO:0003919">
    <property type="term" value="F:FMN adenylyltransferase activity"/>
    <property type="evidence" value="ECO:0007669"/>
    <property type="project" value="UniProtKB-UniRule"/>
</dbReference>
<evidence type="ECO:0000256" key="6">
    <source>
        <dbReference type="ARBA" id="ARBA00022679"/>
    </source>
</evidence>
<dbReference type="CDD" id="cd02064">
    <property type="entry name" value="FAD_synthetase_N"/>
    <property type="match status" value="1"/>
</dbReference>
<dbReference type="PANTHER" id="PTHR22749">
    <property type="entry name" value="RIBOFLAVIN KINASE/FMN ADENYLYLTRANSFERASE"/>
    <property type="match status" value="1"/>
</dbReference>
<keyword evidence="4 15" id="KW-0285">Flavoprotein</keyword>
<keyword evidence="10 15" id="KW-0274">FAD</keyword>
<dbReference type="FunFam" id="3.40.50.620:FF:000021">
    <property type="entry name" value="Riboflavin biosynthesis protein"/>
    <property type="match status" value="1"/>
</dbReference>
<dbReference type="PIRSF" id="PIRSF004491">
    <property type="entry name" value="FAD_Synth"/>
    <property type="match status" value="1"/>
</dbReference>
<dbReference type="GO" id="GO:0008531">
    <property type="term" value="F:riboflavin kinase activity"/>
    <property type="evidence" value="ECO:0007669"/>
    <property type="project" value="UniProtKB-UniRule"/>
</dbReference>
<keyword evidence="7 15" id="KW-0548">Nucleotidyltransferase</keyword>
<dbReference type="GO" id="GO:0006747">
    <property type="term" value="P:FAD biosynthetic process"/>
    <property type="evidence" value="ECO:0007669"/>
    <property type="project" value="UniProtKB-UniRule"/>
</dbReference>
<dbReference type="SUPFAM" id="SSF82114">
    <property type="entry name" value="Riboflavin kinase-like"/>
    <property type="match status" value="1"/>
</dbReference>
<comment type="caution">
    <text evidence="17">The sequence shown here is derived from an EMBL/GenBank/DDBJ whole genome shotgun (WGS) entry which is preliminary data.</text>
</comment>
<dbReference type="UniPathway" id="UPA00277">
    <property type="reaction ID" value="UER00407"/>
</dbReference>
<gene>
    <name evidence="17" type="ORF">FB461_1177</name>
</gene>
<keyword evidence="8 15" id="KW-0547">Nucleotide-binding</keyword>
<feature type="domain" description="Riboflavin kinase" evidence="16">
    <location>
        <begin position="185"/>
        <end position="330"/>
    </location>
</feature>
<keyword evidence="11 15" id="KW-0067">ATP-binding</keyword>
<dbReference type="EC" id="2.7.1.26" evidence="15"/>
<dbReference type="AlphaFoldDB" id="A0A542ZWF0"/>
<dbReference type="EMBL" id="VFOS01000001">
    <property type="protein sequence ID" value="TQL64668.1"/>
    <property type="molecule type" value="Genomic_DNA"/>
</dbReference>
<evidence type="ECO:0000256" key="14">
    <source>
        <dbReference type="ARBA" id="ARBA00049494"/>
    </source>
</evidence>
<dbReference type="InterPro" id="IPR004821">
    <property type="entry name" value="Cyt_trans-like"/>
</dbReference>
<organism evidence="17 18">
    <name type="scientific">Rarobacter faecitabidus</name>
    <dbReference type="NCBI Taxonomy" id="13243"/>
    <lineage>
        <taxon>Bacteria</taxon>
        <taxon>Bacillati</taxon>
        <taxon>Actinomycetota</taxon>
        <taxon>Actinomycetes</taxon>
        <taxon>Micrococcales</taxon>
        <taxon>Rarobacteraceae</taxon>
        <taxon>Rarobacter</taxon>
    </lineage>
</organism>
<evidence type="ECO:0000256" key="2">
    <source>
        <dbReference type="ARBA" id="ARBA00004726"/>
    </source>
</evidence>
<dbReference type="InterPro" id="IPR023465">
    <property type="entry name" value="Riboflavin_kinase_dom_sf"/>
</dbReference>
<dbReference type="OrthoDB" id="9803667at2"/>
<dbReference type="NCBIfam" id="NF004160">
    <property type="entry name" value="PRK05627.1-3"/>
    <property type="match status" value="1"/>
</dbReference>
<evidence type="ECO:0000256" key="15">
    <source>
        <dbReference type="PIRNR" id="PIRNR004491"/>
    </source>
</evidence>
<dbReference type="Gene3D" id="2.40.30.30">
    <property type="entry name" value="Riboflavin kinase-like"/>
    <property type="match status" value="1"/>
</dbReference>
<keyword evidence="12" id="KW-0511">Multifunctional enzyme</keyword>
<dbReference type="InterPro" id="IPR015864">
    <property type="entry name" value="FAD_synthase"/>
</dbReference>
<dbReference type="EC" id="2.7.7.2" evidence="15"/>
<evidence type="ECO:0000256" key="4">
    <source>
        <dbReference type="ARBA" id="ARBA00022630"/>
    </source>
</evidence>
<evidence type="ECO:0000256" key="8">
    <source>
        <dbReference type="ARBA" id="ARBA00022741"/>
    </source>
</evidence>
<dbReference type="UniPathway" id="UPA00276">
    <property type="reaction ID" value="UER00406"/>
</dbReference>
<dbReference type="SMART" id="SM00904">
    <property type="entry name" value="Flavokinase"/>
    <property type="match status" value="1"/>
</dbReference>
<evidence type="ECO:0000259" key="16">
    <source>
        <dbReference type="SMART" id="SM00904"/>
    </source>
</evidence>
<evidence type="ECO:0000256" key="11">
    <source>
        <dbReference type="ARBA" id="ARBA00022840"/>
    </source>
</evidence>
<comment type="catalytic activity">
    <reaction evidence="13 15">
        <text>riboflavin + ATP = FMN + ADP + H(+)</text>
        <dbReference type="Rhea" id="RHEA:14357"/>
        <dbReference type="ChEBI" id="CHEBI:15378"/>
        <dbReference type="ChEBI" id="CHEBI:30616"/>
        <dbReference type="ChEBI" id="CHEBI:57986"/>
        <dbReference type="ChEBI" id="CHEBI:58210"/>
        <dbReference type="ChEBI" id="CHEBI:456216"/>
        <dbReference type="EC" id="2.7.1.26"/>
    </reaction>
</comment>
<evidence type="ECO:0000256" key="10">
    <source>
        <dbReference type="ARBA" id="ARBA00022827"/>
    </source>
</evidence>
<dbReference type="PANTHER" id="PTHR22749:SF6">
    <property type="entry name" value="RIBOFLAVIN KINASE"/>
    <property type="match status" value="1"/>
</dbReference>
<dbReference type="Proteomes" id="UP000315389">
    <property type="component" value="Unassembled WGS sequence"/>
</dbReference>
<comment type="catalytic activity">
    <reaction evidence="14 15">
        <text>FMN + ATP + H(+) = FAD + diphosphate</text>
        <dbReference type="Rhea" id="RHEA:17237"/>
        <dbReference type="ChEBI" id="CHEBI:15378"/>
        <dbReference type="ChEBI" id="CHEBI:30616"/>
        <dbReference type="ChEBI" id="CHEBI:33019"/>
        <dbReference type="ChEBI" id="CHEBI:57692"/>
        <dbReference type="ChEBI" id="CHEBI:58210"/>
        <dbReference type="EC" id="2.7.7.2"/>
    </reaction>
</comment>
<comment type="similarity">
    <text evidence="15">Belongs to the ribF family.</text>
</comment>
<evidence type="ECO:0000256" key="9">
    <source>
        <dbReference type="ARBA" id="ARBA00022777"/>
    </source>
</evidence>
<dbReference type="Pfam" id="PF06574">
    <property type="entry name" value="FAD_syn"/>
    <property type="match status" value="1"/>
</dbReference>
<dbReference type="SUPFAM" id="SSF52374">
    <property type="entry name" value="Nucleotidylyl transferase"/>
    <property type="match status" value="1"/>
</dbReference>
<keyword evidence="6 15" id="KW-0808">Transferase</keyword>
<dbReference type="InterPro" id="IPR002606">
    <property type="entry name" value="Riboflavin_kinase_bac"/>
</dbReference>
<evidence type="ECO:0000256" key="3">
    <source>
        <dbReference type="ARBA" id="ARBA00005201"/>
    </source>
</evidence>
<evidence type="ECO:0000313" key="17">
    <source>
        <dbReference type="EMBL" id="TQL64668.1"/>
    </source>
</evidence>
<evidence type="ECO:0000256" key="5">
    <source>
        <dbReference type="ARBA" id="ARBA00022643"/>
    </source>
</evidence>
<keyword evidence="18" id="KW-1185">Reference proteome</keyword>
<dbReference type="GO" id="GO:0009231">
    <property type="term" value="P:riboflavin biosynthetic process"/>
    <property type="evidence" value="ECO:0007669"/>
    <property type="project" value="InterPro"/>
</dbReference>
<accession>A0A542ZWF0</accession>
<comment type="pathway">
    <text evidence="3 15">Cofactor biosynthesis; FMN biosynthesis; FMN from riboflavin (ATP route): step 1/1.</text>
</comment>
<sequence>MQVFNGIGEVPANFGPSVVTIGNFDGVHRGHRKVLEQVAAIGRANSLTSVAMTFDPHPAVVHNPSAAPEPICDLPQRLRLLAETGIDATLVVPYALDFARQTPEGFVLTYLVGVLGMRTIVAGRDIRFGWQNAGDIATMRSLADEYGFDVVEIADVGSADAGDRWSSTKIRELIATGDVARAGEMLGRSPFVEGEVVHGDHRGRELGFPTANLGQVRGQIPADGVYAGWLTAQHETQAREDVPGRAAVNGADIADGRLPAAISVGTNPTFGENARRIEAFVLDATGLDLYGQDIVVEFVAKVRGQATFASAAELIERMHADVAEVRRILG</sequence>
<dbReference type="InterPro" id="IPR014729">
    <property type="entry name" value="Rossmann-like_a/b/a_fold"/>
</dbReference>
<evidence type="ECO:0000256" key="1">
    <source>
        <dbReference type="ARBA" id="ARBA00002121"/>
    </source>
</evidence>
<evidence type="ECO:0000256" key="13">
    <source>
        <dbReference type="ARBA" id="ARBA00047880"/>
    </source>
</evidence>
<keyword evidence="5 15" id="KW-0288">FMN</keyword>
<dbReference type="InterPro" id="IPR023468">
    <property type="entry name" value="Riboflavin_kinase"/>
</dbReference>
<dbReference type="Pfam" id="PF01687">
    <property type="entry name" value="Flavokinase"/>
    <property type="match status" value="1"/>
</dbReference>
<dbReference type="GO" id="GO:0009398">
    <property type="term" value="P:FMN biosynthetic process"/>
    <property type="evidence" value="ECO:0007669"/>
    <property type="project" value="UniProtKB-UniRule"/>
</dbReference>
<proteinExistence type="inferred from homology"/>
<name>A0A542ZWF0_RARFA</name>
<dbReference type="Gene3D" id="3.40.50.620">
    <property type="entry name" value="HUPs"/>
    <property type="match status" value="1"/>
</dbReference>